<dbReference type="GO" id="GO:0000922">
    <property type="term" value="C:spindle pole"/>
    <property type="evidence" value="ECO:0007669"/>
    <property type="project" value="InterPro"/>
</dbReference>
<feature type="compositionally biased region" description="Acidic residues" evidence="6">
    <location>
        <begin position="953"/>
        <end position="968"/>
    </location>
</feature>
<evidence type="ECO:0000259" key="7">
    <source>
        <dbReference type="Pfam" id="PF04130"/>
    </source>
</evidence>
<proteinExistence type="inferred from homology"/>
<evidence type="ECO:0000313" key="11">
    <source>
        <dbReference type="Proteomes" id="UP000044602"/>
    </source>
</evidence>
<feature type="domain" description="Gamma-Tubulin ring complex non-core subunit mod21 N-terminal" evidence="8">
    <location>
        <begin position="198"/>
        <end position="289"/>
    </location>
</feature>
<dbReference type="InterPro" id="IPR059169">
    <property type="entry name" value="GCP5_N_ext"/>
</dbReference>
<dbReference type="PANTHER" id="PTHR19302:SF33">
    <property type="entry name" value="GAMMA-TUBULIN COMPLEX COMPONENT 5"/>
    <property type="match status" value="1"/>
</dbReference>
<dbReference type="Pfam" id="PF04130">
    <property type="entry name" value="GCP_C_terminal"/>
    <property type="match status" value="1"/>
</dbReference>
<comment type="subcellular location">
    <subcellularLocation>
        <location evidence="5">Cytoplasm</location>
        <location evidence="5">Cytoskeleton</location>
        <location evidence="5">Microtubule organizing center</location>
    </subcellularLocation>
</comment>
<evidence type="ECO:0000256" key="6">
    <source>
        <dbReference type="SAM" id="MobiDB-lite"/>
    </source>
</evidence>
<evidence type="ECO:0000256" key="5">
    <source>
        <dbReference type="RuleBase" id="RU363050"/>
    </source>
</evidence>
<protein>
    <recommendedName>
        <fullName evidence="5">Spindle pole body component</fullName>
    </recommendedName>
</protein>
<dbReference type="CDD" id="cd22572">
    <property type="entry name" value="GCP5_NTD"/>
    <property type="match status" value="1"/>
</dbReference>
<feature type="region of interest" description="Disordered" evidence="6">
    <location>
        <begin position="282"/>
        <end position="312"/>
    </location>
</feature>
<evidence type="ECO:0000259" key="9">
    <source>
        <dbReference type="Pfam" id="PF17681"/>
    </source>
</evidence>
<dbReference type="AlphaFoldDB" id="A0A0G4MN09"/>
<organism evidence="10 11">
    <name type="scientific">Verticillium longisporum</name>
    <name type="common">Verticillium dahliae var. longisporum</name>
    <dbReference type="NCBI Taxonomy" id="100787"/>
    <lineage>
        <taxon>Eukaryota</taxon>
        <taxon>Fungi</taxon>
        <taxon>Dikarya</taxon>
        <taxon>Ascomycota</taxon>
        <taxon>Pezizomycotina</taxon>
        <taxon>Sordariomycetes</taxon>
        <taxon>Hypocreomycetidae</taxon>
        <taxon>Glomerellales</taxon>
        <taxon>Plectosphaerellaceae</taxon>
        <taxon>Verticillium</taxon>
    </lineage>
</organism>
<feature type="compositionally biased region" description="Basic and acidic residues" evidence="6">
    <location>
        <begin position="294"/>
        <end position="304"/>
    </location>
</feature>
<dbReference type="GO" id="GO:0043015">
    <property type="term" value="F:gamma-tubulin binding"/>
    <property type="evidence" value="ECO:0007669"/>
    <property type="project" value="InterPro"/>
</dbReference>
<feature type="domain" description="Gamma tubulin complex component protein N-terminal" evidence="9">
    <location>
        <begin position="366"/>
        <end position="671"/>
    </location>
</feature>
<dbReference type="GO" id="GO:0007020">
    <property type="term" value="P:microtubule nucleation"/>
    <property type="evidence" value="ECO:0007669"/>
    <property type="project" value="InterPro"/>
</dbReference>
<dbReference type="EMBL" id="CVQH01023638">
    <property type="protein sequence ID" value="CRK35579.1"/>
    <property type="molecule type" value="Genomic_DNA"/>
</dbReference>
<dbReference type="InterPro" id="IPR007259">
    <property type="entry name" value="GCP"/>
</dbReference>
<dbReference type="GO" id="GO:0005874">
    <property type="term" value="C:microtubule"/>
    <property type="evidence" value="ECO:0007669"/>
    <property type="project" value="UniProtKB-KW"/>
</dbReference>
<dbReference type="InterPro" id="IPR041470">
    <property type="entry name" value="GCP_N"/>
</dbReference>
<dbReference type="GO" id="GO:0051321">
    <property type="term" value="P:meiotic cell cycle"/>
    <property type="evidence" value="ECO:0007669"/>
    <property type="project" value="TreeGrafter"/>
</dbReference>
<gene>
    <name evidence="10" type="ORF">BN1708_001225</name>
</gene>
<sequence length="1049" mass="117607">MGSFEVLYPLITQSRLTRTKKPIDPAPESLFSKTPKPPKPPKTTPTCRSNNPTKHPTSSRQPSTLSPFTASHLTSSHHIYSSITPTAPSHLQLHHTSSPAHHPIDERTMAHAAQLGALTEELVELVTSTSSKVCNQPAPCAERAITTDPAPANKQNAPHRFARCRDAATRTLRHHTFLRTNQFDVESRLAGLEERFSVHHRDGLALALRQSLDAFAPLRTKWAPDILHFLLDIADQPAQKTDLQALARLRRPKEGAGPPLTWEDIAREDGWHREPDLWRSVDFRDSSDDEGYEDDKSAAGHDSDDTSVSASDALVGRRPEDFQCETRQDAALQAVQQSQSWRLPDGHQQPSAGPSRKMAVSEFHMIREALFMLQGLETSLFQRHGQPDPAYQVANMAWDTCKALVGWFAEAGRRLAVLRSFASRRQTMPLLQVFHANVMTSLQSFDKELSRIQHGLIAPPRDTVVSSIALQRELGPHLEPLNALSDIVRQLGEGSQVGAFRYLELLYEQVGAAQAAGQNGTYEFLGRMFFECFQMYLRPIRLWMHEGELLPADKIFFVADSVSQVPLNQIWQEQFKLRRTSDGKLHVPNFLEPSAAKIFTAGKSIVVLKHLGKYESTRAQWNRPEPLLTFDAVCPEGSDFAPFNELFSSAFGSWIQSKHHATSEALKQVLFASCDLWSNMDALESLYFMSDGFVADAFARNLFARIDAAKPDWHDRYLLTGLAQEAFSSRVDAQRLSVTVDADGQKAPVARSRDSVRQLLPTLVVAYRFAWPIQLIITSECLARYQAVFTFLLQIRRGVTLLGTNRSFDSYVADQEDWHEQATYYRLRSKLLWFCNCVHTYLSTLVLAPTMARLRRQLRDAHDVDAMIGVHLAVTRQAINAACLGSKLGPIRETILDVLDLIIRLERAERHRAAQEAEEMHELSRLSVMSSPPPYQQRGGTPKRARPARWVQDSDDDGVEPELDTNEDTAERHDRHQRHRRGRGPAAESSGPQDETYTAILAGISGDLERHLRFICGGLRGVARASSDEAAAKWDMLAEMLESGVGGEL</sequence>
<dbReference type="InterPro" id="IPR040457">
    <property type="entry name" value="GCP_C"/>
</dbReference>
<dbReference type="GO" id="GO:0051011">
    <property type="term" value="F:microtubule minus-end binding"/>
    <property type="evidence" value="ECO:0007669"/>
    <property type="project" value="TreeGrafter"/>
</dbReference>
<keyword evidence="11" id="KW-1185">Reference proteome</keyword>
<feature type="domain" description="Gamma tubulin complex component C-terminal" evidence="7">
    <location>
        <begin position="679"/>
        <end position="972"/>
    </location>
</feature>
<evidence type="ECO:0000256" key="2">
    <source>
        <dbReference type="ARBA" id="ARBA00022490"/>
    </source>
</evidence>
<dbReference type="STRING" id="100787.A0A0G4MN09"/>
<evidence type="ECO:0000256" key="1">
    <source>
        <dbReference type="ARBA" id="ARBA00010337"/>
    </source>
</evidence>
<name>A0A0G4MN09_VERLO</name>
<dbReference type="Proteomes" id="UP000044602">
    <property type="component" value="Unassembled WGS sequence"/>
</dbReference>
<keyword evidence="3 5" id="KW-0493">Microtubule</keyword>
<keyword evidence="2 5" id="KW-0963">Cytoplasm</keyword>
<evidence type="ECO:0000259" key="8">
    <source>
        <dbReference type="Pfam" id="PF14609"/>
    </source>
</evidence>
<reference evidence="10 11" key="1">
    <citation type="submission" date="2015-05" db="EMBL/GenBank/DDBJ databases">
        <authorList>
            <person name="Wang D.B."/>
            <person name="Wang M."/>
        </authorList>
    </citation>
    <scope>NUCLEOTIDE SEQUENCE [LARGE SCALE GENOMIC DNA]</scope>
    <source>
        <strain evidence="10">VL1</strain>
    </source>
</reference>
<dbReference type="Pfam" id="PF17681">
    <property type="entry name" value="GCP_N_terminal"/>
    <property type="match status" value="1"/>
</dbReference>
<evidence type="ECO:0000256" key="3">
    <source>
        <dbReference type="ARBA" id="ARBA00022701"/>
    </source>
</evidence>
<feature type="region of interest" description="Disordered" evidence="6">
    <location>
        <begin position="12"/>
        <end position="69"/>
    </location>
</feature>
<keyword evidence="4 5" id="KW-0206">Cytoskeleton</keyword>
<feature type="compositionally biased region" description="Polar residues" evidence="6">
    <location>
        <begin position="47"/>
        <end position="69"/>
    </location>
</feature>
<dbReference type="GO" id="GO:0000930">
    <property type="term" value="C:gamma-tubulin complex"/>
    <property type="evidence" value="ECO:0007669"/>
    <property type="project" value="TreeGrafter"/>
</dbReference>
<comment type="similarity">
    <text evidence="1 5">Belongs to the TUBGCP family.</text>
</comment>
<dbReference type="GO" id="GO:0031122">
    <property type="term" value="P:cytoplasmic microtubule organization"/>
    <property type="evidence" value="ECO:0007669"/>
    <property type="project" value="TreeGrafter"/>
</dbReference>
<dbReference type="GO" id="GO:0000278">
    <property type="term" value="P:mitotic cell cycle"/>
    <property type="evidence" value="ECO:0007669"/>
    <property type="project" value="TreeGrafter"/>
</dbReference>
<dbReference type="GO" id="GO:0051225">
    <property type="term" value="P:spindle assembly"/>
    <property type="evidence" value="ECO:0007669"/>
    <property type="project" value="TreeGrafter"/>
</dbReference>
<dbReference type="PANTHER" id="PTHR19302">
    <property type="entry name" value="GAMMA TUBULIN COMPLEX PROTEIN"/>
    <property type="match status" value="1"/>
</dbReference>
<evidence type="ECO:0000313" key="10">
    <source>
        <dbReference type="EMBL" id="CRK35579.1"/>
    </source>
</evidence>
<dbReference type="InterPro" id="IPR032797">
    <property type="entry name" value="Mod21_N"/>
</dbReference>
<dbReference type="Gene3D" id="1.20.120.1900">
    <property type="entry name" value="Gamma-tubulin complex, C-terminal domain"/>
    <property type="match status" value="1"/>
</dbReference>
<dbReference type="GO" id="GO:0005816">
    <property type="term" value="C:spindle pole body"/>
    <property type="evidence" value="ECO:0007669"/>
    <property type="project" value="UniProtKB-ARBA"/>
</dbReference>
<feature type="region of interest" description="Disordered" evidence="6">
    <location>
        <begin position="333"/>
        <end position="355"/>
    </location>
</feature>
<evidence type="ECO:0000256" key="4">
    <source>
        <dbReference type="ARBA" id="ARBA00023212"/>
    </source>
</evidence>
<accession>A0A0G4MN09</accession>
<dbReference type="Pfam" id="PF14609">
    <property type="entry name" value="GCP5-Mod21_N"/>
    <property type="match status" value="1"/>
</dbReference>
<dbReference type="InterPro" id="IPR042241">
    <property type="entry name" value="GCP_C_sf"/>
</dbReference>
<feature type="region of interest" description="Disordered" evidence="6">
    <location>
        <begin position="916"/>
        <end position="995"/>
    </location>
</feature>